<dbReference type="InterPro" id="IPR044965">
    <property type="entry name" value="Glyco_hydro_17_plant"/>
</dbReference>
<gene>
    <name evidence="7" type="ORF">HID58_034544</name>
</gene>
<keyword evidence="5" id="KW-0326">Glycosidase</keyword>
<comment type="caution">
    <text evidence="7">The sequence shown here is derived from an EMBL/GenBank/DDBJ whole genome shotgun (WGS) entry which is preliminary data.</text>
</comment>
<comment type="catalytic activity">
    <reaction evidence="1">
        <text>Hydrolysis of (1-&gt;3)-beta-D-glucosidic linkages in (1-&gt;3)-beta-D-glucans.</text>
        <dbReference type="EC" id="3.2.1.39"/>
    </reaction>
</comment>
<comment type="similarity">
    <text evidence="2 6">Belongs to the glycosyl hydrolase 17 family.</text>
</comment>
<dbReference type="Proteomes" id="UP000824890">
    <property type="component" value="Unassembled WGS sequence"/>
</dbReference>
<evidence type="ECO:0000313" key="7">
    <source>
        <dbReference type="EMBL" id="KAH0911223.1"/>
    </source>
</evidence>
<keyword evidence="4" id="KW-0378">Hydrolase</keyword>
<dbReference type="EMBL" id="JAGKQM010000009">
    <property type="protein sequence ID" value="KAH0911223.1"/>
    <property type="molecule type" value="Genomic_DNA"/>
</dbReference>
<evidence type="ECO:0000256" key="2">
    <source>
        <dbReference type="ARBA" id="ARBA00008773"/>
    </source>
</evidence>
<dbReference type="PANTHER" id="PTHR32227">
    <property type="entry name" value="GLUCAN ENDO-1,3-BETA-GLUCOSIDASE BG1-RELATED-RELATED"/>
    <property type="match status" value="1"/>
</dbReference>
<dbReference type="EC" id="3.2.1.39" evidence="3"/>
<sequence>MILESFIVFFTRSKSWQMCWKETIFCISFSSKSKLLSSAAMTNSFVLLLFFLTFLEHGLFFQRVSSLGINYGQVGDNLPPPNKVLQLLSSLNINKTRIYDTNPQVLTSFANSNIELFVTVENEILPSLVDPQKALQWVTSRIKPYFPATKIGGIAVGNELYTDDDSSLIGYLVPAMTSIHAALVQTGLDKYIQVSTPSSLSLLQESYPPSAGCFRPQVAGVMMQLLSFLRSTKSPFWINAYPYFAYKDSPTKIPLDYVLFNPNPGMVDPYTKYHYDNMLYAQVDAVIFAMARLGFKDIEVGVSETGWPSKGDGDEIGATVANAAVYNKNLLKRQLHGEGTPLRPNMSLDVYLFALFNEDLKPGPTSERNYGLYQPDETMTYNVGLLSSSSTSSQSSTSTNSFMSITSSASTDIKEGNQRLIYLTCVYLVAIHMIIRRPY</sequence>
<evidence type="ECO:0000256" key="5">
    <source>
        <dbReference type="ARBA" id="ARBA00023295"/>
    </source>
</evidence>
<evidence type="ECO:0000313" key="8">
    <source>
        <dbReference type="Proteomes" id="UP000824890"/>
    </source>
</evidence>
<dbReference type="InterPro" id="IPR017853">
    <property type="entry name" value="GH"/>
</dbReference>
<dbReference type="InterPro" id="IPR000490">
    <property type="entry name" value="Glyco_hydro_17"/>
</dbReference>
<dbReference type="Gene3D" id="3.20.20.80">
    <property type="entry name" value="Glycosidases"/>
    <property type="match status" value="1"/>
</dbReference>
<keyword evidence="8" id="KW-1185">Reference proteome</keyword>
<name>A0ABQ8C2J8_BRANA</name>
<protein>
    <recommendedName>
        <fullName evidence="3">glucan endo-1,3-beta-D-glucosidase</fullName>
        <ecNumber evidence="3">3.2.1.39</ecNumber>
    </recommendedName>
</protein>
<evidence type="ECO:0000256" key="1">
    <source>
        <dbReference type="ARBA" id="ARBA00000382"/>
    </source>
</evidence>
<organism evidence="7 8">
    <name type="scientific">Brassica napus</name>
    <name type="common">Rape</name>
    <dbReference type="NCBI Taxonomy" id="3708"/>
    <lineage>
        <taxon>Eukaryota</taxon>
        <taxon>Viridiplantae</taxon>
        <taxon>Streptophyta</taxon>
        <taxon>Embryophyta</taxon>
        <taxon>Tracheophyta</taxon>
        <taxon>Spermatophyta</taxon>
        <taxon>Magnoliopsida</taxon>
        <taxon>eudicotyledons</taxon>
        <taxon>Gunneridae</taxon>
        <taxon>Pentapetalae</taxon>
        <taxon>rosids</taxon>
        <taxon>malvids</taxon>
        <taxon>Brassicales</taxon>
        <taxon>Brassicaceae</taxon>
        <taxon>Brassiceae</taxon>
        <taxon>Brassica</taxon>
    </lineage>
</organism>
<proteinExistence type="inferred from homology"/>
<dbReference type="Pfam" id="PF00332">
    <property type="entry name" value="Glyco_hydro_17"/>
    <property type="match status" value="1"/>
</dbReference>
<accession>A0ABQ8C2J8</accession>
<evidence type="ECO:0000256" key="6">
    <source>
        <dbReference type="RuleBase" id="RU004335"/>
    </source>
</evidence>
<reference evidence="7 8" key="1">
    <citation type="submission" date="2021-05" db="EMBL/GenBank/DDBJ databases">
        <title>Genome Assembly of Synthetic Allotetraploid Brassica napus Reveals Homoeologous Exchanges between Subgenomes.</title>
        <authorList>
            <person name="Davis J.T."/>
        </authorList>
    </citation>
    <scope>NUCLEOTIDE SEQUENCE [LARGE SCALE GENOMIC DNA]</scope>
    <source>
        <strain evidence="8">cv. Da-Ae</strain>
        <tissue evidence="7">Seedling</tissue>
    </source>
</reference>
<evidence type="ECO:0000256" key="3">
    <source>
        <dbReference type="ARBA" id="ARBA00012780"/>
    </source>
</evidence>
<dbReference type="SUPFAM" id="SSF51445">
    <property type="entry name" value="(Trans)glycosidases"/>
    <property type="match status" value="1"/>
</dbReference>
<evidence type="ECO:0000256" key="4">
    <source>
        <dbReference type="ARBA" id="ARBA00022801"/>
    </source>
</evidence>